<gene>
    <name evidence="1" type="ORF">E1750_11655</name>
</gene>
<organism evidence="1 2">
    <name type="scientific">Flavobacterium nackdongense</name>
    <dbReference type="NCBI Taxonomy" id="2547394"/>
    <lineage>
        <taxon>Bacteria</taxon>
        <taxon>Pseudomonadati</taxon>
        <taxon>Bacteroidota</taxon>
        <taxon>Flavobacteriia</taxon>
        <taxon>Flavobacteriales</taxon>
        <taxon>Flavobacteriaceae</taxon>
        <taxon>Flavobacterium</taxon>
    </lineage>
</organism>
<evidence type="ECO:0000313" key="2">
    <source>
        <dbReference type="Proteomes" id="UP000291124"/>
    </source>
</evidence>
<sequence length="62" mass="7500">MEEINILYRPEVEVYLNELILVLFKEKYFSYLENSILYKDKIIDFIESDIAAFLQENNFLTT</sequence>
<dbReference type="RefSeq" id="WP_133276941.1">
    <property type="nucleotide sequence ID" value="NZ_CP037933.1"/>
</dbReference>
<dbReference type="OrthoDB" id="771059at2"/>
<dbReference type="EMBL" id="CP037933">
    <property type="protein sequence ID" value="QBN19423.1"/>
    <property type="molecule type" value="Genomic_DNA"/>
</dbReference>
<accession>A0A4P6YG39</accession>
<dbReference type="Proteomes" id="UP000291124">
    <property type="component" value="Chromosome"/>
</dbReference>
<keyword evidence="2" id="KW-1185">Reference proteome</keyword>
<name>A0A4P6YG39_9FLAO</name>
<reference evidence="2" key="1">
    <citation type="submission" date="2019-03" db="EMBL/GenBank/DDBJ databases">
        <title>Flavobacterium sp.</title>
        <authorList>
            <person name="Kim H."/>
        </authorList>
    </citation>
    <scope>NUCLEOTIDE SEQUENCE [LARGE SCALE GENOMIC DNA]</scope>
    <source>
        <strain evidence="2">GS13</strain>
    </source>
</reference>
<protein>
    <submittedName>
        <fullName evidence="1">Uncharacterized protein</fullName>
    </submittedName>
</protein>
<proteinExistence type="predicted"/>
<evidence type="ECO:0000313" key="1">
    <source>
        <dbReference type="EMBL" id="QBN19423.1"/>
    </source>
</evidence>
<dbReference type="KEGG" id="fnk:E1750_11655"/>
<dbReference type="AlphaFoldDB" id="A0A4P6YG39"/>